<dbReference type="Gene3D" id="3.40.50.300">
    <property type="entry name" value="P-loop containing nucleotide triphosphate hydrolases"/>
    <property type="match status" value="1"/>
</dbReference>
<dbReference type="EMBL" id="CAADFE010000193">
    <property type="protein sequence ID" value="VFJ78627.1"/>
    <property type="molecule type" value="Genomic_DNA"/>
</dbReference>
<accession>A0A450U4K6</accession>
<keyword evidence="1" id="KW-0808">Transferase</keyword>
<dbReference type="InterPro" id="IPR052736">
    <property type="entry name" value="Stf3_sulfotransferase"/>
</dbReference>
<dbReference type="GO" id="GO:0016740">
    <property type="term" value="F:transferase activity"/>
    <property type="evidence" value="ECO:0007669"/>
    <property type="project" value="UniProtKB-KW"/>
</dbReference>
<name>A0A450U4K6_9GAMM</name>
<reference evidence="1" key="1">
    <citation type="submission" date="2019-02" db="EMBL/GenBank/DDBJ databases">
        <authorList>
            <person name="Gruber-Vodicka R. H."/>
            <person name="Seah K. B. B."/>
        </authorList>
    </citation>
    <scope>NUCLEOTIDE SEQUENCE</scope>
    <source>
        <strain evidence="1">BECK_BZ131</strain>
    </source>
</reference>
<proteinExistence type="predicted"/>
<dbReference type="InterPro" id="IPR027417">
    <property type="entry name" value="P-loop_NTPase"/>
</dbReference>
<protein>
    <submittedName>
        <fullName evidence="1">Sulfotransferase family protein</fullName>
    </submittedName>
</protein>
<dbReference type="PANTHER" id="PTHR36451:SF1">
    <property type="entry name" value="OMEGA-HYDROXY-BETA-DIHYDROMENAQUINONE-9 SULFOTRANSFERASE STF3"/>
    <property type="match status" value="1"/>
</dbReference>
<dbReference type="SUPFAM" id="SSF52540">
    <property type="entry name" value="P-loop containing nucleoside triphosphate hydrolases"/>
    <property type="match status" value="1"/>
</dbReference>
<dbReference type="AlphaFoldDB" id="A0A450U4K6"/>
<dbReference type="PANTHER" id="PTHR36451">
    <property type="entry name" value="PAPS-DEPENDENT SULFOTRANSFERASE STF3"/>
    <property type="match status" value="1"/>
</dbReference>
<gene>
    <name evidence="1" type="ORF">BECKFW1821C_GA0114237_11932</name>
</gene>
<dbReference type="Pfam" id="PF13469">
    <property type="entry name" value="Sulfotransfer_3"/>
    <property type="match status" value="1"/>
</dbReference>
<evidence type="ECO:0000313" key="1">
    <source>
        <dbReference type="EMBL" id="VFJ78627.1"/>
    </source>
</evidence>
<organism evidence="1">
    <name type="scientific">Candidatus Kentrum sp. FW</name>
    <dbReference type="NCBI Taxonomy" id="2126338"/>
    <lineage>
        <taxon>Bacteria</taxon>
        <taxon>Pseudomonadati</taxon>
        <taxon>Pseudomonadota</taxon>
        <taxon>Gammaproteobacteria</taxon>
        <taxon>Candidatus Kentrum</taxon>
    </lineage>
</organism>
<sequence length="401" mass="46270">MDMKNGPATRDTLPGGLSSGAFSIDRLLEGATRQTDLADFGEDGFRVPLEILLRAIREEARLNQSGMITMHRMILRLLVNRLLTEKAFADNPVIDDTPVHRPLYVLGFPRTGTTLLHNLLARDPNARWLRMWEGLYPAPPPKSLEDDPRIERAEKWVADFEKAAPHLATAHKLEARGPEECIWLMAHTFADVSLERHVPFTSYSEWFREHVADVGVYRYYRRQLQMLGTHCRGQHWVLKAPRHLPGLTGLLTVFPDARIIQTHRDPASVLPSLCSLREMLLSPFSDGADKHAIGTYVHLSFKWVLEQTRGMRAAARTEQFFDVHYTDLVTDPIGTVARIYDYHDYEYSERFETNMKSWLAANRQHKHGVHRYTLEEYGLNEGEIRRDFTDYEQWLHSQKTG</sequence>